<reference evidence="3 4" key="1">
    <citation type="submission" date="2024-03" db="EMBL/GenBank/DDBJ databases">
        <title>Draft genome sequence of Pseudonocardia carboxydivorans JCM 14827.</title>
        <authorList>
            <person name="Duangmal K."/>
        </authorList>
    </citation>
    <scope>NUCLEOTIDE SEQUENCE [LARGE SCALE GENOMIC DNA]</scope>
    <source>
        <strain evidence="3 4">JCM 14827</strain>
    </source>
</reference>
<keyword evidence="2" id="KW-1133">Transmembrane helix</keyword>
<evidence type="ECO:0000256" key="1">
    <source>
        <dbReference type="SAM" id="MobiDB-lite"/>
    </source>
</evidence>
<name>A0ABU9AJQ2_PSEA5</name>
<dbReference type="EMBL" id="JBBPIX010000012">
    <property type="protein sequence ID" value="MEK6466290.1"/>
    <property type="molecule type" value="Genomic_DNA"/>
</dbReference>
<comment type="caution">
    <text evidence="3">The sequence shown here is derived from an EMBL/GenBank/DDBJ whole genome shotgun (WGS) entry which is preliminary data.</text>
</comment>
<protein>
    <recommendedName>
        <fullName evidence="5">Superfamily III holin-X</fullName>
    </recommendedName>
</protein>
<proteinExistence type="predicted"/>
<keyword evidence="4" id="KW-1185">Reference proteome</keyword>
<dbReference type="Proteomes" id="UP001367513">
    <property type="component" value="Unassembled WGS sequence"/>
</dbReference>
<keyword evidence="2" id="KW-0472">Membrane</keyword>
<sequence>MSTATQEAPAVPQAREPRPATPPAPPDPMSQLRDAGERLLAALVDRLAALACDQVDRLADSLERMAADGGPGLGAALGAGKALARGDNPVWGAIKGGFAALGTAAKVLIGVVVALAPVLLLVALVVAIVAALVWAVVAAVRAATG</sequence>
<evidence type="ECO:0008006" key="5">
    <source>
        <dbReference type="Google" id="ProtNLM"/>
    </source>
</evidence>
<feature type="region of interest" description="Disordered" evidence="1">
    <location>
        <begin position="1"/>
        <end position="32"/>
    </location>
</feature>
<evidence type="ECO:0000313" key="4">
    <source>
        <dbReference type="Proteomes" id="UP001367513"/>
    </source>
</evidence>
<dbReference type="RefSeq" id="WP_346107554.1">
    <property type="nucleotide sequence ID" value="NZ_BAAAOD010000076.1"/>
</dbReference>
<feature type="transmembrane region" description="Helical" evidence="2">
    <location>
        <begin position="107"/>
        <end position="140"/>
    </location>
</feature>
<evidence type="ECO:0000313" key="3">
    <source>
        <dbReference type="EMBL" id="MEK6466290.1"/>
    </source>
</evidence>
<evidence type="ECO:0000256" key="2">
    <source>
        <dbReference type="SAM" id="Phobius"/>
    </source>
</evidence>
<accession>A0ABU9AJQ2</accession>
<organism evidence="3 4">
    <name type="scientific">Pseudonocardia alni subsp. carboxydivorans</name>
    <dbReference type="NCBI Taxonomy" id="415010"/>
    <lineage>
        <taxon>Bacteria</taxon>
        <taxon>Bacillati</taxon>
        <taxon>Actinomycetota</taxon>
        <taxon>Actinomycetes</taxon>
        <taxon>Pseudonocardiales</taxon>
        <taxon>Pseudonocardiaceae</taxon>
        <taxon>Pseudonocardia</taxon>
    </lineage>
</organism>
<feature type="compositionally biased region" description="Pro residues" evidence="1">
    <location>
        <begin position="19"/>
        <end position="28"/>
    </location>
</feature>
<keyword evidence="2" id="KW-0812">Transmembrane</keyword>
<gene>
    <name evidence="3" type="ORF">WG925_21315</name>
</gene>